<name>M2MP26_BAUPA</name>
<comment type="similarity">
    <text evidence="3">Belongs to the RRM RBM34 family.</text>
</comment>
<proteinExistence type="inferred from homology"/>
<reference evidence="10 11" key="1">
    <citation type="journal article" date="2012" name="PLoS Pathog.">
        <title>Diverse lifestyles and strategies of plant pathogenesis encoded in the genomes of eighteen Dothideomycetes fungi.</title>
        <authorList>
            <person name="Ohm R.A."/>
            <person name="Feau N."/>
            <person name="Henrissat B."/>
            <person name="Schoch C.L."/>
            <person name="Horwitz B.A."/>
            <person name="Barry K.W."/>
            <person name="Condon B.J."/>
            <person name="Copeland A.C."/>
            <person name="Dhillon B."/>
            <person name="Glaser F."/>
            <person name="Hesse C.N."/>
            <person name="Kosti I."/>
            <person name="LaButti K."/>
            <person name="Lindquist E.A."/>
            <person name="Lucas S."/>
            <person name="Salamov A.A."/>
            <person name="Bradshaw R.E."/>
            <person name="Ciuffetti L."/>
            <person name="Hamelin R.C."/>
            <person name="Kema G.H.J."/>
            <person name="Lawrence C."/>
            <person name="Scott J.A."/>
            <person name="Spatafora J.W."/>
            <person name="Turgeon B.G."/>
            <person name="de Wit P.J.G.M."/>
            <person name="Zhong S."/>
            <person name="Goodwin S.B."/>
            <person name="Grigoriev I.V."/>
        </authorList>
    </citation>
    <scope>NUCLEOTIDE SEQUENCE [LARGE SCALE GENOMIC DNA]</scope>
    <source>
        <strain evidence="10 11">UAMH 10762</strain>
    </source>
</reference>
<keyword evidence="11" id="KW-1185">Reference proteome</keyword>
<dbReference type="PANTHER" id="PTHR23236">
    <property type="entry name" value="EUKARYOTIC TRANSLATION INITIATION FACTOR 4B/4H"/>
    <property type="match status" value="1"/>
</dbReference>
<dbReference type="HOGENOM" id="CLU_006468_3_0_1"/>
<evidence type="ECO:0000313" key="10">
    <source>
        <dbReference type="EMBL" id="EMC93228.1"/>
    </source>
</evidence>
<evidence type="ECO:0000256" key="6">
    <source>
        <dbReference type="ARBA" id="ARBA00023242"/>
    </source>
</evidence>
<dbReference type="Gene3D" id="3.30.70.330">
    <property type="match status" value="2"/>
</dbReference>
<dbReference type="GO" id="GO:0019843">
    <property type="term" value="F:rRNA binding"/>
    <property type="evidence" value="ECO:0007669"/>
    <property type="project" value="TreeGrafter"/>
</dbReference>
<dbReference type="STRING" id="717646.M2MP26"/>
<dbReference type="PROSITE" id="PS50102">
    <property type="entry name" value="RRM"/>
    <property type="match status" value="1"/>
</dbReference>
<comment type="function">
    <text evidence="1">Involved in pre-25S rRNA processing.</text>
</comment>
<dbReference type="GO" id="GO:0000463">
    <property type="term" value="P:maturation of LSU-rRNA from tricistronic rRNA transcript (SSU-rRNA, 5.8S rRNA, LSU-rRNA)"/>
    <property type="evidence" value="ECO:0007669"/>
    <property type="project" value="TreeGrafter"/>
</dbReference>
<dbReference type="eggNOG" id="KOG0118">
    <property type="taxonomic scope" value="Eukaryota"/>
</dbReference>
<feature type="non-terminal residue" evidence="10">
    <location>
        <position position="479"/>
    </location>
</feature>
<dbReference type="InterPro" id="IPR035979">
    <property type="entry name" value="RBD_domain_sf"/>
</dbReference>
<evidence type="ECO:0000313" key="11">
    <source>
        <dbReference type="Proteomes" id="UP000011761"/>
    </source>
</evidence>
<dbReference type="GeneID" id="19114638"/>
<evidence type="ECO:0000256" key="7">
    <source>
        <dbReference type="PROSITE-ProRule" id="PRU00176"/>
    </source>
</evidence>
<dbReference type="SMART" id="SM00360">
    <property type="entry name" value="RRM"/>
    <property type="match status" value="2"/>
</dbReference>
<dbReference type="InterPro" id="IPR012677">
    <property type="entry name" value="Nucleotide-bd_a/b_plait_sf"/>
</dbReference>
<dbReference type="OrthoDB" id="442677at2759"/>
<evidence type="ECO:0000256" key="8">
    <source>
        <dbReference type="SAM" id="MobiDB-lite"/>
    </source>
</evidence>
<feature type="compositionally biased region" description="Basic and acidic residues" evidence="8">
    <location>
        <begin position="426"/>
        <end position="437"/>
    </location>
</feature>
<dbReference type="AlphaFoldDB" id="M2MP26"/>
<sequence length="479" mass="52409">DRDEEQADPEDESVQVDNVPEDLANDEIVEEEQTAPKRKRKRKDGEDDLEAVYMQRLQREEEKDREAAALERQAKRQKAHVESDATASTSHADEPSGQVNGNEDAAADAFDDDNNDDDDVASPPPRHETQESADVELQKANRTIFLGNVSTTAISSKSARKTLIKHLTSFFDSLPPPKDTNPPAPKLESLRFRSTPYATSIPRKAAFARKDLMDATTKSTNAYAVYSSPHLCREAAKRLNGSIILDRHLRVDVVAHPAPTDHRRCVFVGNLGFVDDESNIQDANEADGYEKRKRGKEPADVEEGLWRTFSKCGTVESVRVIRDSTTRVGKGVAYVQFEDENGVEAALGYDEKKFPPMLPRKLRVSRARAVKRNAKPGSGRPGSNATAGKTAGERGGYTRKVSGEEASRAGRAGKLYGRAAAARGIRKPEDFVFEGHRATSKSGKAGLKLGKKGKSSVGKGKPTGRSAKRGAAFKAGQRK</sequence>
<feature type="non-terminal residue" evidence="10">
    <location>
        <position position="1"/>
    </location>
</feature>
<dbReference type="Pfam" id="PF00076">
    <property type="entry name" value="RRM_1"/>
    <property type="match status" value="1"/>
</dbReference>
<keyword evidence="5 7" id="KW-0694">RNA-binding</keyword>
<feature type="compositionally biased region" description="Acidic residues" evidence="8">
    <location>
        <begin position="1"/>
        <end position="33"/>
    </location>
</feature>
<dbReference type="EMBL" id="KB445560">
    <property type="protein sequence ID" value="EMC93228.1"/>
    <property type="molecule type" value="Genomic_DNA"/>
</dbReference>
<dbReference type="PANTHER" id="PTHR23236:SF25">
    <property type="entry name" value="RNA-BINDING PROTEIN 34"/>
    <property type="match status" value="1"/>
</dbReference>
<dbReference type="KEGG" id="bcom:BAUCODRAFT_46871"/>
<feature type="domain" description="RRM" evidence="9">
    <location>
        <begin position="264"/>
        <end position="369"/>
    </location>
</feature>
<organism evidence="10 11">
    <name type="scientific">Baudoinia panamericana (strain UAMH 10762)</name>
    <name type="common">Angels' share fungus</name>
    <name type="synonym">Baudoinia compniacensis (strain UAMH 10762)</name>
    <dbReference type="NCBI Taxonomy" id="717646"/>
    <lineage>
        <taxon>Eukaryota</taxon>
        <taxon>Fungi</taxon>
        <taxon>Dikarya</taxon>
        <taxon>Ascomycota</taxon>
        <taxon>Pezizomycotina</taxon>
        <taxon>Dothideomycetes</taxon>
        <taxon>Dothideomycetidae</taxon>
        <taxon>Mycosphaerellales</taxon>
        <taxon>Teratosphaeriaceae</taxon>
        <taxon>Baudoinia</taxon>
    </lineage>
</organism>
<accession>M2MP26</accession>
<protein>
    <recommendedName>
        <fullName evidence="4">Nucleolar protein 12</fullName>
    </recommendedName>
</protein>
<evidence type="ECO:0000256" key="5">
    <source>
        <dbReference type="ARBA" id="ARBA00022884"/>
    </source>
</evidence>
<evidence type="ECO:0000256" key="4">
    <source>
        <dbReference type="ARBA" id="ARBA00015520"/>
    </source>
</evidence>
<feature type="region of interest" description="Disordered" evidence="8">
    <location>
        <begin position="1"/>
        <end position="135"/>
    </location>
</feature>
<dbReference type="OMA" id="NAYAVYT"/>
<keyword evidence="6" id="KW-0539">Nucleus</keyword>
<feature type="region of interest" description="Disordered" evidence="8">
    <location>
        <begin position="426"/>
        <end position="479"/>
    </location>
</feature>
<comment type="subcellular location">
    <subcellularLocation>
        <location evidence="2">Nucleus</location>
        <location evidence="2">Nucleolus</location>
    </subcellularLocation>
</comment>
<gene>
    <name evidence="10" type="ORF">BAUCODRAFT_46871</name>
</gene>
<feature type="compositionally biased region" description="Acidic residues" evidence="8">
    <location>
        <begin position="105"/>
        <end position="120"/>
    </location>
</feature>
<evidence type="ECO:0000256" key="3">
    <source>
        <dbReference type="ARBA" id="ARBA00007077"/>
    </source>
</evidence>
<evidence type="ECO:0000256" key="2">
    <source>
        <dbReference type="ARBA" id="ARBA00004604"/>
    </source>
</evidence>
<feature type="compositionally biased region" description="Basic and acidic residues" evidence="8">
    <location>
        <begin position="57"/>
        <end position="83"/>
    </location>
</feature>
<evidence type="ECO:0000259" key="9">
    <source>
        <dbReference type="PROSITE" id="PS50102"/>
    </source>
</evidence>
<dbReference type="InterPro" id="IPR000504">
    <property type="entry name" value="RRM_dom"/>
</dbReference>
<evidence type="ECO:0000256" key="1">
    <source>
        <dbReference type="ARBA" id="ARBA00002475"/>
    </source>
</evidence>
<dbReference type="RefSeq" id="XP_007679323.1">
    <property type="nucleotide sequence ID" value="XM_007681133.1"/>
</dbReference>
<dbReference type="SUPFAM" id="SSF54928">
    <property type="entry name" value="RNA-binding domain, RBD"/>
    <property type="match status" value="2"/>
</dbReference>
<dbReference type="GO" id="GO:0005730">
    <property type="term" value="C:nucleolus"/>
    <property type="evidence" value="ECO:0007669"/>
    <property type="project" value="UniProtKB-SubCell"/>
</dbReference>
<feature type="region of interest" description="Disordered" evidence="8">
    <location>
        <begin position="369"/>
        <end position="410"/>
    </location>
</feature>
<dbReference type="Proteomes" id="UP000011761">
    <property type="component" value="Unassembled WGS sequence"/>
</dbReference>